<proteinExistence type="predicted"/>
<reference evidence="1" key="1">
    <citation type="submission" date="2023-08" db="EMBL/GenBank/DDBJ databases">
        <authorList>
            <person name="Nazir A."/>
        </authorList>
    </citation>
    <scope>NUCLEOTIDE SEQUENCE</scope>
</reference>
<accession>A0AA96KSI9</accession>
<dbReference type="EMBL" id="OR481006">
    <property type="protein sequence ID" value="WNO47447.1"/>
    <property type="molecule type" value="Genomic_DNA"/>
</dbReference>
<protein>
    <submittedName>
        <fullName evidence="1">Uncharacterized protein</fullName>
    </submittedName>
</protein>
<evidence type="ECO:0000313" key="1">
    <source>
        <dbReference type="EMBL" id="WNO47447.1"/>
    </source>
</evidence>
<organism evidence="1">
    <name type="scientific">Staphylococcus phage vB_VibM_10AMN12</name>
    <dbReference type="NCBI Taxonomy" id="3076785"/>
    <lineage>
        <taxon>Viruses</taxon>
        <taxon>Duplodnaviria</taxon>
        <taxon>Heunggongvirae</taxon>
        <taxon>Uroviricota</taxon>
        <taxon>Caudoviricetes</taxon>
    </lineage>
</organism>
<sequence length="154" mass="17706">MAFIEKVFVYDKKITVGDKNNWIKLSVTSKGKDIPVCALSSSSCKFSTLNVPYTLFSDMYEDCLTTNSYVCQDLDEVTTLTRDGVTWTVTQSWGDEVCCTEISHKDMLKLIQHCSKYFQIKRACDRKFSAPVHKKILKLMVNIYNLPLKLIRIK</sequence>
<name>A0AA96KSI9_9CAUD</name>